<evidence type="ECO:0008006" key="10">
    <source>
        <dbReference type="Google" id="ProtNLM"/>
    </source>
</evidence>
<dbReference type="SMART" id="SM00501">
    <property type="entry name" value="BRIGHT"/>
    <property type="match status" value="1"/>
</dbReference>
<dbReference type="PROSITE" id="PS51011">
    <property type="entry name" value="ARID"/>
    <property type="match status" value="1"/>
</dbReference>
<dbReference type="EMBL" id="BEZZ01000528">
    <property type="protein sequence ID" value="GCC33556.1"/>
    <property type="molecule type" value="Genomic_DNA"/>
</dbReference>
<dbReference type="SUPFAM" id="SSF48371">
    <property type="entry name" value="ARM repeat"/>
    <property type="match status" value="1"/>
</dbReference>
<proteinExistence type="predicted"/>
<feature type="domain" description="RFX-type winged-helix" evidence="7">
    <location>
        <begin position="524"/>
        <end position="603"/>
    </location>
</feature>
<dbReference type="CDD" id="cd16866">
    <property type="entry name" value="ARID_ARID2"/>
    <property type="match status" value="1"/>
</dbReference>
<evidence type="ECO:0000256" key="1">
    <source>
        <dbReference type="ARBA" id="ARBA00022853"/>
    </source>
</evidence>
<dbReference type="STRING" id="137246.A0A401ST62"/>
<dbReference type="GO" id="GO:0003677">
    <property type="term" value="F:DNA binding"/>
    <property type="evidence" value="ECO:0007669"/>
    <property type="project" value="InterPro"/>
</dbReference>
<evidence type="ECO:0000256" key="2">
    <source>
        <dbReference type="ARBA" id="ARBA00023015"/>
    </source>
</evidence>
<dbReference type="Gene3D" id="1.10.150.60">
    <property type="entry name" value="ARID DNA-binding domain"/>
    <property type="match status" value="1"/>
</dbReference>
<keyword evidence="2" id="KW-0805">Transcription regulation</keyword>
<dbReference type="InterPro" id="IPR036388">
    <property type="entry name" value="WH-like_DNA-bd_sf"/>
</dbReference>
<dbReference type="OrthoDB" id="338531at2759"/>
<dbReference type="SMART" id="SM01014">
    <property type="entry name" value="ARID"/>
    <property type="match status" value="1"/>
</dbReference>
<name>A0A401ST62_CHIPU</name>
<dbReference type="OMA" id="VKDIMMC"/>
<keyword evidence="4" id="KW-0539">Nucleus</keyword>
<protein>
    <recommendedName>
        <fullName evidence="10">ARID domain-containing protein</fullName>
    </recommendedName>
</protein>
<keyword evidence="1" id="KW-0156">Chromatin regulator</keyword>
<evidence type="ECO:0000313" key="8">
    <source>
        <dbReference type="EMBL" id="GCC33556.1"/>
    </source>
</evidence>
<keyword evidence="9" id="KW-1185">Reference proteome</keyword>
<gene>
    <name evidence="8" type="ORF">chiPu_0012026</name>
</gene>
<feature type="compositionally biased region" description="Polar residues" evidence="5">
    <location>
        <begin position="890"/>
        <end position="904"/>
    </location>
</feature>
<dbReference type="Gene3D" id="1.10.10.10">
    <property type="entry name" value="Winged helix-like DNA-binding domain superfamily/Winged helix DNA-binding domain"/>
    <property type="match status" value="1"/>
</dbReference>
<reference evidence="8 9" key="1">
    <citation type="journal article" date="2018" name="Nat. Ecol. Evol.">
        <title>Shark genomes provide insights into elasmobranch evolution and the origin of vertebrates.</title>
        <authorList>
            <person name="Hara Y"/>
            <person name="Yamaguchi K"/>
            <person name="Onimaru K"/>
            <person name="Kadota M"/>
            <person name="Koyanagi M"/>
            <person name="Keeley SD"/>
            <person name="Tatsumi K"/>
            <person name="Tanaka K"/>
            <person name="Motone F"/>
            <person name="Kageyama Y"/>
            <person name="Nozu R"/>
            <person name="Adachi N"/>
            <person name="Nishimura O"/>
            <person name="Nakagawa R"/>
            <person name="Tanegashima C"/>
            <person name="Kiyatake I"/>
            <person name="Matsumoto R"/>
            <person name="Murakumo K"/>
            <person name="Nishida K"/>
            <person name="Terakita A"/>
            <person name="Kuratani S"/>
            <person name="Sato K"/>
            <person name="Hyodo S Kuraku.S."/>
        </authorList>
    </citation>
    <scope>NUCLEOTIDE SEQUENCE [LARGE SCALE GENOMIC DNA]</scope>
</reference>
<dbReference type="PANTHER" id="PTHR22970:SF14">
    <property type="entry name" value="AT-RICH INTERACTIVE DOMAIN-CONTAINING PROTEIN 2"/>
    <property type="match status" value="1"/>
</dbReference>
<dbReference type="PANTHER" id="PTHR22970">
    <property type="entry name" value="AT-RICH INTERACTIVE DOMAIN-CONTAINING PROTEIN 2"/>
    <property type="match status" value="1"/>
</dbReference>
<evidence type="ECO:0000313" key="9">
    <source>
        <dbReference type="Proteomes" id="UP000287033"/>
    </source>
</evidence>
<dbReference type="GO" id="GO:0006355">
    <property type="term" value="P:regulation of DNA-templated transcription"/>
    <property type="evidence" value="ECO:0007669"/>
    <property type="project" value="InterPro"/>
</dbReference>
<dbReference type="PROSITE" id="PS00028">
    <property type="entry name" value="ZINC_FINGER_C2H2_1"/>
    <property type="match status" value="1"/>
</dbReference>
<dbReference type="InterPro" id="IPR036390">
    <property type="entry name" value="WH_DNA-bd_sf"/>
</dbReference>
<dbReference type="PROSITE" id="PS51526">
    <property type="entry name" value="RFX_DBD"/>
    <property type="match status" value="1"/>
</dbReference>
<evidence type="ECO:0000256" key="4">
    <source>
        <dbReference type="ARBA" id="ARBA00023242"/>
    </source>
</evidence>
<keyword evidence="3" id="KW-0804">Transcription</keyword>
<evidence type="ECO:0000256" key="5">
    <source>
        <dbReference type="SAM" id="MobiDB-lite"/>
    </source>
</evidence>
<accession>A0A401ST62</accession>
<evidence type="ECO:0000259" key="6">
    <source>
        <dbReference type="PROSITE" id="PS51011"/>
    </source>
</evidence>
<evidence type="ECO:0000259" key="7">
    <source>
        <dbReference type="PROSITE" id="PS51526"/>
    </source>
</evidence>
<dbReference type="SUPFAM" id="SSF46785">
    <property type="entry name" value="Winged helix' DNA-binding domain"/>
    <property type="match status" value="1"/>
</dbReference>
<feature type="domain" description="ARID" evidence="6">
    <location>
        <begin position="17"/>
        <end position="109"/>
    </location>
</feature>
<organism evidence="8 9">
    <name type="scientific">Chiloscyllium punctatum</name>
    <name type="common">Brownbanded bambooshark</name>
    <name type="synonym">Hemiscyllium punctatum</name>
    <dbReference type="NCBI Taxonomy" id="137246"/>
    <lineage>
        <taxon>Eukaryota</taxon>
        <taxon>Metazoa</taxon>
        <taxon>Chordata</taxon>
        <taxon>Craniata</taxon>
        <taxon>Vertebrata</taxon>
        <taxon>Chondrichthyes</taxon>
        <taxon>Elasmobranchii</taxon>
        <taxon>Galeomorphii</taxon>
        <taxon>Galeoidea</taxon>
        <taxon>Orectolobiformes</taxon>
        <taxon>Hemiscylliidae</taxon>
        <taxon>Chiloscyllium</taxon>
    </lineage>
</organism>
<dbReference type="InterPro" id="IPR003150">
    <property type="entry name" value="DNA-bd_RFX"/>
</dbReference>
<comment type="caution">
    <text evidence="8">The sequence shown here is derived from an EMBL/GenBank/DDBJ whole genome shotgun (WGS) entry which is preliminary data.</text>
</comment>
<dbReference type="InterPro" id="IPR036431">
    <property type="entry name" value="ARID_dom_sf"/>
</dbReference>
<dbReference type="Proteomes" id="UP000287033">
    <property type="component" value="Unassembled WGS sequence"/>
</dbReference>
<dbReference type="InterPro" id="IPR001606">
    <property type="entry name" value="ARID_dom"/>
</dbReference>
<dbReference type="AlphaFoldDB" id="A0A401ST62"/>
<evidence type="ECO:0000256" key="3">
    <source>
        <dbReference type="ARBA" id="ARBA00023163"/>
    </source>
</evidence>
<dbReference type="InterPro" id="IPR016024">
    <property type="entry name" value="ARM-type_fold"/>
</dbReference>
<dbReference type="InterPro" id="IPR052406">
    <property type="entry name" value="Chromatin_Remodeling_Comp"/>
</dbReference>
<feature type="region of interest" description="Disordered" evidence="5">
    <location>
        <begin position="888"/>
        <end position="910"/>
    </location>
</feature>
<dbReference type="Pfam" id="PF01388">
    <property type="entry name" value="ARID"/>
    <property type="match status" value="1"/>
</dbReference>
<dbReference type="Pfam" id="PF02257">
    <property type="entry name" value="RFX_DNA_binding"/>
    <property type="match status" value="1"/>
</dbReference>
<dbReference type="GO" id="GO:0006325">
    <property type="term" value="P:chromatin organization"/>
    <property type="evidence" value="ECO:0007669"/>
    <property type="project" value="UniProtKB-KW"/>
</dbReference>
<sequence length="1013" mass="112199">MKKMANSMGKMQPSDPRRKRQAFLEELRQFHHNRGTPFKKIPIVAGKELDLHALYTRVTSLGGFAKVTDKNKWSQITEELNFPKGCPNAAFALKQYYLRYLEAYEKVHHFGEDDDEVSSGNQRGPVPVGGVPSSYSYQQHILSDYIRQSYGLNTEFVTLSDYNKLVLSLMSGLPNEVDFAINVCTLLSNGNKHIMQLEKDPRITTILLAHAGVFDDNLGTLSSVFGAEWKEKTGRDFVKFWKDNVDDNEIRELIIFRNNGPQGTSIEIDMESSLFHPPHKVGINDVEGQRVLQIAVILRNLSFEEGNVKLLAAHRTCVRFLLLCSHCQYASLKQLGLDTLGNVAAELQLDPLDFKSTHLIFHTVTKCLLSCDKCLKIRGMEILGNLCRAEDNADLICEYVDQDSYKEIICHLTLPDMLLVISSLEVLYMLTELGEVPCTKIVSVEKSVDMLVCLVSVDIQSFESDAVKLIEYQSSNHQVISEIRPQAMEHLQHGPAHGVTASAIRVGSTMATPPGIEVDSEKFGCQWLNAHFETSLEGSISRLDLYSEYLSVCSKLARGGILTSTGFNKCLRTLFPTCVVKRIEDPNNSGQAQIHIVGIQRRAIPLPMQSHYQQSPTAPSITAEITQNPAPSAQAMVSHFQRTPAGNLCANQPGSQMIYTFQQSIPAHNVTKSSQDQTSLAQPHQNTAATFVQSRTPITTDCKDNTSGIPNKVGVRIVTISDPNNAGCSSTMVAVPVGSDSSTIAKVAMDNVSQQNQHLPVISQGMVNQSPPLAVSSAPAPAPATQQINSQPLQHQVQTLHQHGELIRKPGQNFMCLWQACRRWFESPSQVYYHAATEHGGKDVYPGACMWEACEHFPRQRFSFITHLQDKHCTKEALLTGLKKLEEQAQGGNQQTSNKQTPAGATSVAKAPKTIVNHPSAALVALRRGSRNLAFRGFMDEKEGPITKHIRLTAALILKNVAKYSDCGRRLLKGHENQLSVLALSNMEASSTLAKCLFELVRLEQLQQPENKL</sequence>
<dbReference type="InterPro" id="IPR013087">
    <property type="entry name" value="Znf_C2H2_type"/>
</dbReference>
<dbReference type="SUPFAM" id="SSF46774">
    <property type="entry name" value="ARID-like"/>
    <property type="match status" value="1"/>
</dbReference>